<keyword evidence="1" id="KW-0732">Signal</keyword>
<feature type="signal peptide" evidence="1">
    <location>
        <begin position="1"/>
        <end position="23"/>
    </location>
</feature>
<accession>A0ABQ3D747</accession>
<name>A0ABQ3D747_9RHOB</name>
<sequence>MHINFLSIATISSALFFSNTAFANWHNAFENQVALSGDESLSFACPPPGSDFLGPTFTAYISKPLPQTKQAELLFRFDTGKTVRWVPDNSNELYIGPMYGINDNADKILGYEAALRFGPTERDKDRWKFLTELFMEKKSVIVIANGVEHGPISLKGSSKSLRHIAYFEPPC</sequence>
<evidence type="ECO:0000313" key="2">
    <source>
        <dbReference type="EMBL" id="GHA60271.1"/>
    </source>
</evidence>
<organism evidence="2 3">
    <name type="scientific">Paramylibacter ulvae</name>
    <dbReference type="NCBI Taxonomy" id="1651968"/>
    <lineage>
        <taxon>Bacteria</taxon>
        <taxon>Pseudomonadati</taxon>
        <taxon>Pseudomonadota</taxon>
        <taxon>Alphaproteobacteria</taxon>
        <taxon>Rhodobacterales</taxon>
        <taxon>Paracoccaceae</taxon>
        <taxon>Paramylibacter</taxon>
    </lineage>
</organism>
<evidence type="ECO:0000256" key="1">
    <source>
        <dbReference type="SAM" id="SignalP"/>
    </source>
</evidence>
<reference evidence="3" key="1">
    <citation type="journal article" date="2019" name="Int. J. Syst. Evol. Microbiol.">
        <title>The Global Catalogue of Microorganisms (GCM) 10K type strain sequencing project: providing services to taxonomists for standard genome sequencing and annotation.</title>
        <authorList>
            <consortium name="The Broad Institute Genomics Platform"/>
            <consortium name="The Broad Institute Genome Sequencing Center for Infectious Disease"/>
            <person name="Wu L."/>
            <person name="Ma J."/>
        </authorList>
    </citation>
    <scope>NUCLEOTIDE SEQUENCE [LARGE SCALE GENOMIC DNA]</scope>
    <source>
        <strain evidence="3">KCTC 32465</strain>
    </source>
</reference>
<evidence type="ECO:0008006" key="4">
    <source>
        <dbReference type="Google" id="ProtNLM"/>
    </source>
</evidence>
<protein>
    <recommendedName>
        <fullName evidence="4">Secreted protein</fullName>
    </recommendedName>
</protein>
<proteinExistence type="predicted"/>
<dbReference type="RefSeq" id="WP_189641289.1">
    <property type="nucleotide sequence ID" value="NZ_BMZF01000010.1"/>
</dbReference>
<dbReference type="EMBL" id="BMZF01000010">
    <property type="protein sequence ID" value="GHA60271.1"/>
    <property type="molecule type" value="Genomic_DNA"/>
</dbReference>
<dbReference type="Proteomes" id="UP000634455">
    <property type="component" value="Unassembled WGS sequence"/>
</dbReference>
<comment type="caution">
    <text evidence="2">The sequence shown here is derived from an EMBL/GenBank/DDBJ whole genome shotgun (WGS) entry which is preliminary data.</text>
</comment>
<keyword evidence="3" id="KW-1185">Reference proteome</keyword>
<feature type="chain" id="PRO_5046461926" description="Secreted protein" evidence="1">
    <location>
        <begin position="24"/>
        <end position="171"/>
    </location>
</feature>
<gene>
    <name evidence="2" type="ORF">GCM10008927_27250</name>
</gene>
<evidence type="ECO:0000313" key="3">
    <source>
        <dbReference type="Proteomes" id="UP000634455"/>
    </source>
</evidence>